<dbReference type="AlphaFoldDB" id="A0AAJ6UYF7"/>
<organism evidence="1 2">
    <name type="scientific">Populus euphratica</name>
    <name type="common">Euphrates poplar</name>
    <dbReference type="NCBI Taxonomy" id="75702"/>
    <lineage>
        <taxon>Eukaryota</taxon>
        <taxon>Viridiplantae</taxon>
        <taxon>Streptophyta</taxon>
        <taxon>Embryophyta</taxon>
        <taxon>Tracheophyta</taxon>
        <taxon>Spermatophyta</taxon>
        <taxon>Magnoliopsida</taxon>
        <taxon>eudicotyledons</taxon>
        <taxon>Gunneridae</taxon>
        <taxon>Pentapetalae</taxon>
        <taxon>rosids</taxon>
        <taxon>fabids</taxon>
        <taxon>Malpighiales</taxon>
        <taxon>Salicaceae</taxon>
        <taxon>Saliceae</taxon>
        <taxon>Populus</taxon>
    </lineage>
</organism>
<accession>A0AAJ6UYF7</accession>
<keyword evidence="1" id="KW-1185">Reference proteome</keyword>
<gene>
    <name evidence="2" type="primary">LOC105134845</name>
</gene>
<dbReference type="RefSeq" id="XP_011037701.1">
    <property type="nucleotide sequence ID" value="XM_011039399.1"/>
</dbReference>
<reference evidence="2" key="1">
    <citation type="submission" date="2025-08" db="UniProtKB">
        <authorList>
            <consortium name="RefSeq"/>
        </authorList>
    </citation>
    <scope>IDENTIFICATION</scope>
</reference>
<sequence>MLKFLSIYDLTWDDSSPNDCQVVTCGTNLKFFSFSGELKTDFCIYSSSLVNGCMDWRSVTVSEWYGKQREAAYHMRELLKGFYSVESLTVSPVALEILTRAEELYPHPPVFRILNLLKFGYGTMNFDYGALQRILPCLKNMEKKLRIGCSTSLFIDTASDHQILEICSN</sequence>
<evidence type="ECO:0000313" key="1">
    <source>
        <dbReference type="Proteomes" id="UP000694918"/>
    </source>
</evidence>
<dbReference type="GeneID" id="105134845"/>
<proteinExistence type="predicted"/>
<dbReference type="KEGG" id="peu:105134845"/>
<name>A0AAJ6UYF7_POPEU</name>
<evidence type="ECO:0000313" key="2">
    <source>
        <dbReference type="RefSeq" id="XP_011037701.1"/>
    </source>
</evidence>
<protein>
    <submittedName>
        <fullName evidence="2">Uncharacterized protein LOC105134845</fullName>
    </submittedName>
</protein>
<dbReference type="Proteomes" id="UP000694918">
    <property type="component" value="Unplaced"/>
</dbReference>